<dbReference type="Gene3D" id="3.90.1510.10">
    <property type="entry name" value="Glycerate kinase, domain 2"/>
    <property type="match status" value="1"/>
</dbReference>
<dbReference type="RefSeq" id="WP_086995269.1">
    <property type="nucleotide sequence ID" value="NZ_FUHW01000014.1"/>
</dbReference>
<keyword evidence="2 4" id="KW-0808">Transferase</keyword>
<dbReference type="InterPro" id="IPR004381">
    <property type="entry name" value="Glycerate_kinase"/>
</dbReference>
<dbReference type="EC" id="2.7.1.31" evidence="5"/>
<sequence length="388" mass="37997">MSPTPSPVIVVAPDSFKGSASAAQAAAALARGARAVAGPAATIIELPMADGGEGTLDALLATWGTEPLTAETTDALRRPCTARYGLSADGSTGIIEAAEANGLPQVADLDLRPLDADTYGVGLIAARLLDAGVSEILLCIGGSATTDGGTGMLTALGARFLDAQGSPVGPGGGALSSIARVDVKTLHPRAATISWRIAVDVDNPLCGPRGAAAVFGPQKGATDSDVATLDAGLAHLATVLDAEAAAKQPGFGAAGGLPLALVSLVGAETVPGAELVSTAVGLRNALAGADVVLTGEGRLDTQSLGGKVVDAVRRTANPDTRVVVIAGAVQLDAATCREAGLTAAFSIASGPAALPELQADAERLIEDTAAQACAALGLGSGTARTVGP</sequence>
<dbReference type="Proteomes" id="UP000195913">
    <property type="component" value="Unassembled WGS sequence"/>
</dbReference>
<dbReference type="Gene3D" id="3.40.50.10350">
    <property type="entry name" value="Glycerate kinase, domain 1"/>
    <property type="match status" value="1"/>
</dbReference>
<evidence type="ECO:0000313" key="5">
    <source>
        <dbReference type="EMBL" id="SJM53060.1"/>
    </source>
</evidence>
<name>A0A1R4FAR8_9MICC</name>
<dbReference type="SUPFAM" id="SSF110738">
    <property type="entry name" value="Glycerate kinase I"/>
    <property type="match status" value="1"/>
</dbReference>
<comment type="similarity">
    <text evidence="1 4">Belongs to the glycerate kinase type-1 family.</text>
</comment>
<evidence type="ECO:0000256" key="3">
    <source>
        <dbReference type="ARBA" id="ARBA00022777"/>
    </source>
</evidence>
<dbReference type="GO" id="GO:0008887">
    <property type="term" value="F:glycerate kinase activity"/>
    <property type="evidence" value="ECO:0007669"/>
    <property type="project" value="UniProtKB-UniRule"/>
</dbReference>
<dbReference type="EMBL" id="FUHW01000014">
    <property type="protein sequence ID" value="SJM53060.1"/>
    <property type="molecule type" value="Genomic_DNA"/>
</dbReference>
<dbReference type="InterPro" id="IPR036129">
    <property type="entry name" value="Glycerate_kinase_sf"/>
</dbReference>
<evidence type="ECO:0000256" key="1">
    <source>
        <dbReference type="ARBA" id="ARBA00006284"/>
    </source>
</evidence>
<keyword evidence="3 4" id="KW-0418">Kinase</keyword>
<keyword evidence="6" id="KW-1185">Reference proteome</keyword>
<accession>A0A1R4FAR8</accession>
<organism evidence="5 6">
    <name type="scientific">Arthrobacter rhombi</name>
    <dbReference type="NCBI Taxonomy" id="71253"/>
    <lineage>
        <taxon>Bacteria</taxon>
        <taxon>Bacillati</taxon>
        <taxon>Actinomycetota</taxon>
        <taxon>Actinomycetes</taxon>
        <taxon>Micrococcales</taxon>
        <taxon>Micrococcaceae</taxon>
        <taxon>Arthrobacter</taxon>
    </lineage>
</organism>
<proteinExistence type="inferred from homology"/>
<dbReference type="PANTHER" id="PTHR21599:SF0">
    <property type="entry name" value="GLYCERATE KINASE"/>
    <property type="match status" value="1"/>
</dbReference>
<dbReference type="InterPro" id="IPR018193">
    <property type="entry name" value="Glyc_kinase_flavodox-like_fold"/>
</dbReference>
<dbReference type="AlphaFoldDB" id="A0A1R4FAR8"/>
<dbReference type="Pfam" id="PF02595">
    <property type="entry name" value="Gly_kinase"/>
    <property type="match status" value="1"/>
</dbReference>
<evidence type="ECO:0000313" key="6">
    <source>
        <dbReference type="Proteomes" id="UP000195913"/>
    </source>
</evidence>
<evidence type="ECO:0000256" key="4">
    <source>
        <dbReference type="PIRNR" id="PIRNR006078"/>
    </source>
</evidence>
<reference evidence="5 6" key="1">
    <citation type="submission" date="2017-02" db="EMBL/GenBank/DDBJ databases">
        <authorList>
            <person name="Peterson S.W."/>
        </authorList>
    </citation>
    <scope>NUCLEOTIDE SEQUENCE [LARGE SCALE GENOMIC DNA]</scope>
    <source>
        <strain evidence="5 6">B Ar 00.02</strain>
    </source>
</reference>
<dbReference type="PANTHER" id="PTHR21599">
    <property type="entry name" value="GLYCERATE KINASE"/>
    <property type="match status" value="1"/>
</dbReference>
<protein>
    <submittedName>
        <fullName evidence="5">Glycerate kinase</fullName>
        <ecNumber evidence="5">2.7.1.31</ecNumber>
    </submittedName>
</protein>
<dbReference type="NCBIfam" id="TIGR00045">
    <property type="entry name" value="glycerate kinase"/>
    <property type="match status" value="1"/>
</dbReference>
<dbReference type="PIRSF" id="PIRSF006078">
    <property type="entry name" value="GlxK"/>
    <property type="match status" value="1"/>
</dbReference>
<gene>
    <name evidence="5" type="ORF">FM101_03110</name>
</gene>
<dbReference type="InterPro" id="IPR018197">
    <property type="entry name" value="Glycerate_kinase_RE-like"/>
</dbReference>
<evidence type="ECO:0000256" key="2">
    <source>
        <dbReference type="ARBA" id="ARBA00022679"/>
    </source>
</evidence>
<dbReference type="GO" id="GO:0031388">
    <property type="term" value="P:organic acid phosphorylation"/>
    <property type="evidence" value="ECO:0007669"/>
    <property type="project" value="UniProtKB-UniRule"/>
</dbReference>